<name>A0ABQ9WKW1_9EUKA</name>
<dbReference type="Proteomes" id="UP001281761">
    <property type="component" value="Unassembled WGS sequence"/>
</dbReference>
<sequence length="99" mass="11265">MSFRDDDTIVIILASTCESGEDIEWQNLMEWFVCAAIGLESTSLWCNDSFWLDWDDVVVDSLSLHCLVSRSDSMTPVHDWDAALGSFREGKRRGSDKRS</sequence>
<organism evidence="1 2">
    <name type="scientific">Blattamonas nauphoetae</name>
    <dbReference type="NCBI Taxonomy" id="2049346"/>
    <lineage>
        <taxon>Eukaryota</taxon>
        <taxon>Metamonada</taxon>
        <taxon>Preaxostyla</taxon>
        <taxon>Oxymonadida</taxon>
        <taxon>Blattamonas</taxon>
    </lineage>
</organism>
<accession>A0ABQ9WKW1</accession>
<reference evidence="1 2" key="1">
    <citation type="journal article" date="2022" name="bioRxiv">
        <title>Genomics of Preaxostyla Flagellates Illuminates Evolutionary Transitions and the Path Towards Mitochondrial Loss.</title>
        <authorList>
            <person name="Novak L.V.F."/>
            <person name="Treitli S.C."/>
            <person name="Pyrih J."/>
            <person name="Halakuc P."/>
            <person name="Pipaliya S.V."/>
            <person name="Vacek V."/>
            <person name="Brzon O."/>
            <person name="Soukal P."/>
            <person name="Eme L."/>
            <person name="Dacks J.B."/>
            <person name="Karnkowska A."/>
            <person name="Elias M."/>
            <person name="Hampl V."/>
        </authorList>
    </citation>
    <scope>NUCLEOTIDE SEQUENCE [LARGE SCALE GENOMIC DNA]</scope>
    <source>
        <strain evidence="1">NAU3</strain>
        <tissue evidence="1">Gut</tissue>
    </source>
</reference>
<gene>
    <name evidence="1" type="ORF">BLNAU_24980</name>
</gene>
<comment type="caution">
    <text evidence="1">The sequence shown here is derived from an EMBL/GenBank/DDBJ whole genome shotgun (WGS) entry which is preliminary data.</text>
</comment>
<protein>
    <submittedName>
        <fullName evidence="1">Uncharacterized protein</fullName>
    </submittedName>
</protein>
<keyword evidence="2" id="KW-1185">Reference proteome</keyword>
<evidence type="ECO:0000313" key="2">
    <source>
        <dbReference type="Proteomes" id="UP001281761"/>
    </source>
</evidence>
<dbReference type="EMBL" id="JARBJD010000742">
    <property type="protein sequence ID" value="KAK2940110.1"/>
    <property type="molecule type" value="Genomic_DNA"/>
</dbReference>
<evidence type="ECO:0000313" key="1">
    <source>
        <dbReference type="EMBL" id="KAK2940110.1"/>
    </source>
</evidence>
<proteinExistence type="predicted"/>